<feature type="domain" description="Hemerythrin-like" evidence="5">
    <location>
        <begin position="92"/>
        <end position="234"/>
    </location>
</feature>
<dbReference type="PANTHER" id="PTHR36438:SF1">
    <property type="entry name" value="IRON-SULFUR CLUSTER REPAIR PROTEIN YTFE"/>
    <property type="match status" value="1"/>
</dbReference>
<evidence type="ECO:0000259" key="5">
    <source>
        <dbReference type="Pfam" id="PF01814"/>
    </source>
</evidence>
<proteinExistence type="predicted"/>
<evidence type="ECO:0000256" key="3">
    <source>
        <dbReference type="ARBA" id="ARBA00022723"/>
    </source>
</evidence>
<dbReference type="InterPro" id="IPR019903">
    <property type="entry name" value="RIC_family"/>
</dbReference>
<evidence type="ECO:0000256" key="2">
    <source>
        <dbReference type="ARBA" id="ARBA00022490"/>
    </source>
</evidence>
<accession>A0A517ND14</accession>
<protein>
    <submittedName>
        <fullName evidence="6">Iron-sulfur cluster repair protein YtfE</fullName>
    </submittedName>
</protein>
<dbReference type="OrthoDB" id="9797132at2"/>
<evidence type="ECO:0000313" key="6">
    <source>
        <dbReference type="EMBL" id="QDT05025.1"/>
    </source>
</evidence>
<dbReference type="Proteomes" id="UP000318538">
    <property type="component" value="Chromosome"/>
</dbReference>
<dbReference type="Pfam" id="PF01814">
    <property type="entry name" value="Hemerythrin"/>
    <property type="match status" value="1"/>
</dbReference>
<dbReference type="Pfam" id="PF04405">
    <property type="entry name" value="ScdA_N"/>
    <property type="match status" value="1"/>
</dbReference>
<dbReference type="InterPro" id="IPR012312">
    <property type="entry name" value="Hemerythrin-like"/>
</dbReference>
<dbReference type="RefSeq" id="WP_145170914.1">
    <property type="nucleotide sequence ID" value="NZ_CP036525.1"/>
</dbReference>
<evidence type="ECO:0000256" key="4">
    <source>
        <dbReference type="ARBA" id="ARBA00023004"/>
    </source>
</evidence>
<comment type="subcellular location">
    <subcellularLocation>
        <location evidence="1">Cytoplasm</location>
    </subcellularLocation>
</comment>
<keyword evidence="3" id="KW-0479">Metal-binding</keyword>
<name>A0A517ND14_9BACT</name>
<keyword evidence="7" id="KW-1185">Reference proteome</keyword>
<dbReference type="GO" id="GO:0046872">
    <property type="term" value="F:metal ion binding"/>
    <property type="evidence" value="ECO:0007669"/>
    <property type="project" value="UniProtKB-KW"/>
</dbReference>
<keyword evidence="2" id="KW-0963">Cytoplasm</keyword>
<dbReference type="KEGG" id="rlc:K227x_34230"/>
<dbReference type="AlphaFoldDB" id="A0A517ND14"/>
<dbReference type="GO" id="GO:0005737">
    <property type="term" value="C:cytoplasm"/>
    <property type="evidence" value="ECO:0007669"/>
    <property type="project" value="UniProtKB-SubCell"/>
</dbReference>
<keyword evidence="4" id="KW-0408">Iron</keyword>
<dbReference type="EMBL" id="CP036525">
    <property type="protein sequence ID" value="QDT05025.1"/>
    <property type="molecule type" value="Genomic_DNA"/>
</dbReference>
<sequence length="241" mass="26733">MSGKGAAVLHDDSAVGLWVAQHPETAEVFEMLQIDYCCDGNKPLENACWENGLEVLRVHSLLAHTMAESANADQPDWLHASLTQLCDHIEQTHHALLKSSLPMLGDLISEIVSLHSQTHEGLRDVQLSFVAWRDEIVALMEEEEASLFPAIRRLEVDGNGSPSDKDFISTMIHRVTSEHTDIGEALKMTRKAGKNASATKDGSTKISRMYGLLRWVESDVRHHVHIEESILFPRVLAALAS</sequence>
<organism evidence="6 7">
    <name type="scientific">Rubripirellula lacrimiformis</name>
    <dbReference type="NCBI Taxonomy" id="1930273"/>
    <lineage>
        <taxon>Bacteria</taxon>
        <taxon>Pseudomonadati</taxon>
        <taxon>Planctomycetota</taxon>
        <taxon>Planctomycetia</taxon>
        <taxon>Pirellulales</taxon>
        <taxon>Pirellulaceae</taxon>
        <taxon>Rubripirellula</taxon>
    </lineage>
</organism>
<dbReference type="Gene3D" id="1.20.120.520">
    <property type="entry name" value="nmb1532 protein domain like"/>
    <property type="match status" value="1"/>
</dbReference>
<evidence type="ECO:0000256" key="1">
    <source>
        <dbReference type="ARBA" id="ARBA00004496"/>
    </source>
</evidence>
<reference evidence="6 7" key="1">
    <citation type="submission" date="2019-02" db="EMBL/GenBank/DDBJ databases">
        <title>Deep-cultivation of Planctomycetes and their phenomic and genomic characterization uncovers novel biology.</title>
        <authorList>
            <person name="Wiegand S."/>
            <person name="Jogler M."/>
            <person name="Boedeker C."/>
            <person name="Pinto D."/>
            <person name="Vollmers J."/>
            <person name="Rivas-Marin E."/>
            <person name="Kohn T."/>
            <person name="Peeters S.H."/>
            <person name="Heuer A."/>
            <person name="Rast P."/>
            <person name="Oberbeckmann S."/>
            <person name="Bunk B."/>
            <person name="Jeske O."/>
            <person name="Meyerdierks A."/>
            <person name="Storesund J.E."/>
            <person name="Kallscheuer N."/>
            <person name="Luecker S."/>
            <person name="Lage O.M."/>
            <person name="Pohl T."/>
            <person name="Merkel B.J."/>
            <person name="Hornburger P."/>
            <person name="Mueller R.-W."/>
            <person name="Bruemmer F."/>
            <person name="Labrenz M."/>
            <person name="Spormann A.M."/>
            <person name="Op den Camp H."/>
            <person name="Overmann J."/>
            <person name="Amann R."/>
            <person name="Jetten M.S.M."/>
            <person name="Mascher T."/>
            <person name="Medema M.H."/>
            <person name="Devos D.P."/>
            <person name="Kaster A.-K."/>
            <person name="Ovreas L."/>
            <person name="Rohde M."/>
            <person name="Galperin M.Y."/>
            <person name="Jogler C."/>
        </authorList>
    </citation>
    <scope>NUCLEOTIDE SEQUENCE [LARGE SCALE GENOMIC DNA]</scope>
    <source>
        <strain evidence="6 7">K22_7</strain>
    </source>
</reference>
<evidence type="ECO:0000313" key="7">
    <source>
        <dbReference type="Proteomes" id="UP000318538"/>
    </source>
</evidence>
<gene>
    <name evidence="6" type="primary">ytfE_2</name>
    <name evidence="6" type="ORF">K227x_34230</name>
</gene>
<dbReference type="PANTHER" id="PTHR36438">
    <property type="entry name" value="IRON-SULFUR CLUSTER REPAIR PROTEIN YTFE"/>
    <property type="match status" value="1"/>
</dbReference>